<keyword evidence="3" id="KW-1185">Reference proteome</keyword>
<dbReference type="EMBL" id="JBGBPQ010000020">
    <property type="protein sequence ID" value="KAL1504341.1"/>
    <property type="molecule type" value="Genomic_DNA"/>
</dbReference>
<feature type="region of interest" description="Disordered" evidence="1">
    <location>
        <begin position="1"/>
        <end position="73"/>
    </location>
</feature>
<feature type="region of interest" description="Disordered" evidence="1">
    <location>
        <begin position="148"/>
        <end position="206"/>
    </location>
</feature>
<name>A0AB34ISD4_PRYPA</name>
<evidence type="ECO:0000313" key="2">
    <source>
        <dbReference type="EMBL" id="KAL1504341.1"/>
    </source>
</evidence>
<dbReference type="AlphaFoldDB" id="A0AB34ISD4"/>
<organism evidence="2 3">
    <name type="scientific">Prymnesium parvum</name>
    <name type="common">Toxic golden alga</name>
    <dbReference type="NCBI Taxonomy" id="97485"/>
    <lineage>
        <taxon>Eukaryota</taxon>
        <taxon>Haptista</taxon>
        <taxon>Haptophyta</taxon>
        <taxon>Prymnesiophyceae</taxon>
        <taxon>Prymnesiales</taxon>
        <taxon>Prymnesiaceae</taxon>
        <taxon>Prymnesium</taxon>
    </lineage>
</organism>
<evidence type="ECO:0000256" key="1">
    <source>
        <dbReference type="SAM" id="MobiDB-lite"/>
    </source>
</evidence>
<feature type="compositionally biased region" description="Low complexity" evidence="1">
    <location>
        <begin position="169"/>
        <end position="178"/>
    </location>
</feature>
<evidence type="ECO:0000313" key="3">
    <source>
        <dbReference type="Proteomes" id="UP001515480"/>
    </source>
</evidence>
<feature type="compositionally biased region" description="Basic and acidic residues" evidence="1">
    <location>
        <begin position="155"/>
        <end position="168"/>
    </location>
</feature>
<feature type="compositionally biased region" description="Basic and acidic residues" evidence="1">
    <location>
        <begin position="41"/>
        <end position="59"/>
    </location>
</feature>
<reference evidence="2 3" key="1">
    <citation type="journal article" date="2024" name="Science">
        <title>Giant polyketide synthase enzymes in the biosynthesis of giant marine polyether toxins.</title>
        <authorList>
            <person name="Fallon T.R."/>
            <person name="Shende V.V."/>
            <person name="Wierzbicki I.H."/>
            <person name="Pendleton A.L."/>
            <person name="Watervoot N.F."/>
            <person name="Auber R.P."/>
            <person name="Gonzalez D.J."/>
            <person name="Wisecaver J.H."/>
            <person name="Moore B.S."/>
        </authorList>
    </citation>
    <scope>NUCLEOTIDE SEQUENCE [LARGE SCALE GENOMIC DNA]</scope>
    <source>
        <strain evidence="2 3">12B1</strain>
    </source>
</reference>
<dbReference type="Proteomes" id="UP001515480">
    <property type="component" value="Unassembled WGS sequence"/>
</dbReference>
<gene>
    <name evidence="2" type="ORF">AB1Y20_010747</name>
</gene>
<feature type="compositionally biased region" description="Basic and acidic residues" evidence="1">
    <location>
        <begin position="179"/>
        <end position="206"/>
    </location>
</feature>
<protein>
    <submittedName>
        <fullName evidence="2">Uncharacterized protein</fullName>
    </submittedName>
</protein>
<comment type="caution">
    <text evidence="2">The sequence shown here is derived from an EMBL/GenBank/DDBJ whole genome shotgun (WGS) entry which is preliminary data.</text>
</comment>
<feature type="compositionally biased region" description="Low complexity" evidence="1">
    <location>
        <begin position="1"/>
        <end position="14"/>
    </location>
</feature>
<accession>A0AB34ISD4</accession>
<sequence length="206" mass="23674">MEARQTTPRATQQTSSGVRWGAASPVKRISCPTPQQTSSDILHRDEIPMSVRRNSEKANEMFSPSSERQHAAEQRRIELLGKRHDSCSDRVLQYASNPSSYQSTVRKINKSALDQLTSQQQMIYERERGLNQAADQAALLHAQKQEQLLQKRQQTRQEHAREAAEYNRRAVQQQQAARQEQKAAERQMAQEHVEKSFFDRFGKSLA</sequence>
<proteinExistence type="predicted"/>